<comment type="caution">
    <text evidence="1">The sequence shown here is derived from an EMBL/GenBank/DDBJ whole genome shotgun (WGS) entry which is preliminary data.</text>
</comment>
<name>A0A2I1NBU1_9BACT</name>
<evidence type="ECO:0008006" key="3">
    <source>
        <dbReference type="Google" id="ProtNLM"/>
    </source>
</evidence>
<protein>
    <recommendedName>
        <fullName evidence="3">Periplasmic protein</fullName>
    </recommendedName>
</protein>
<accession>A0A2I1NBU1</accession>
<proteinExistence type="predicted"/>
<dbReference type="Proteomes" id="UP000234639">
    <property type="component" value="Unassembled WGS sequence"/>
</dbReference>
<dbReference type="EMBL" id="PKHU01000001">
    <property type="protein sequence ID" value="PKZ29863.1"/>
    <property type="molecule type" value="Genomic_DNA"/>
</dbReference>
<organism evidence="1 2">
    <name type="scientific">Campylobacter ureolyticus</name>
    <dbReference type="NCBI Taxonomy" id="827"/>
    <lineage>
        <taxon>Bacteria</taxon>
        <taxon>Pseudomonadati</taxon>
        <taxon>Campylobacterota</taxon>
        <taxon>Epsilonproteobacteria</taxon>
        <taxon>Campylobacterales</taxon>
        <taxon>Campylobacteraceae</taxon>
        <taxon>Campylobacter</taxon>
    </lineage>
</organism>
<gene>
    <name evidence="1" type="ORF">CYJ41_00015</name>
</gene>
<evidence type="ECO:0000313" key="2">
    <source>
        <dbReference type="Proteomes" id="UP000234639"/>
    </source>
</evidence>
<sequence>MKKKLVIFTILFTVVALFLLAFNKKEKDIKTEFSLDCYLNIENCEISYKDKQVLFSFSNKPVHAMTPNTLKISNLEGNFTNLNAKIKGLNMNMGTLKTNFIKKDEIYEGELIFSSCYKDMLYEISFFDDEKPLNLKVFVVITL</sequence>
<dbReference type="RefSeq" id="WP_101636363.1">
    <property type="nucleotide sequence ID" value="NZ_JANQCS010000016.1"/>
</dbReference>
<dbReference type="AlphaFoldDB" id="A0A2I1NBU1"/>
<evidence type="ECO:0000313" key="1">
    <source>
        <dbReference type="EMBL" id="PKZ29863.1"/>
    </source>
</evidence>
<reference evidence="1 2" key="1">
    <citation type="submission" date="2017-12" db="EMBL/GenBank/DDBJ databases">
        <title>Phylogenetic diversity of female urinary microbiome.</title>
        <authorList>
            <person name="Thomas-White K."/>
            <person name="Wolfe A.J."/>
        </authorList>
    </citation>
    <scope>NUCLEOTIDE SEQUENCE [LARGE SCALE GENOMIC DNA]</scope>
    <source>
        <strain evidence="1 2">UMB0112</strain>
    </source>
</reference>